<dbReference type="Proteomes" id="UP000478052">
    <property type="component" value="Unassembled WGS sequence"/>
</dbReference>
<gene>
    <name evidence="2" type="ORF">FWK35_00038717</name>
</gene>
<protein>
    <submittedName>
        <fullName evidence="2">Uncharacterized protein</fullName>
    </submittedName>
</protein>
<keyword evidence="3" id="KW-1185">Reference proteome</keyword>
<organism evidence="2 3">
    <name type="scientific">Aphis craccivora</name>
    <name type="common">Cowpea aphid</name>
    <dbReference type="NCBI Taxonomy" id="307492"/>
    <lineage>
        <taxon>Eukaryota</taxon>
        <taxon>Metazoa</taxon>
        <taxon>Ecdysozoa</taxon>
        <taxon>Arthropoda</taxon>
        <taxon>Hexapoda</taxon>
        <taxon>Insecta</taxon>
        <taxon>Pterygota</taxon>
        <taxon>Neoptera</taxon>
        <taxon>Paraneoptera</taxon>
        <taxon>Hemiptera</taxon>
        <taxon>Sternorrhyncha</taxon>
        <taxon>Aphidomorpha</taxon>
        <taxon>Aphidoidea</taxon>
        <taxon>Aphididae</taxon>
        <taxon>Aphidini</taxon>
        <taxon>Aphis</taxon>
        <taxon>Aphis</taxon>
    </lineage>
</organism>
<sequence>MCPLWSSSCLRHVRKTKEHPSNLRSMWKRPPSKLQRMRGTQRTSKVQKHGSLNHTYGRQETTRQQPSK</sequence>
<dbReference type="EMBL" id="VUJU01012878">
    <property type="protein sequence ID" value="KAF0706538.1"/>
    <property type="molecule type" value="Genomic_DNA"/>
</dbReference>
<accession>A0A6G0VRC7</accession>
<comment type="caution">
    <text evidence="2">The sequence shown here is derived from an EMBL/GenBank/DDBJ whole genome shotgun (WGS) entry which is preliminary data.</text>
</comment>
<evidence type="ECO:0000313" key="2">
    <source>
        <dbReference type="EMBL" id="KAF0706538.1"/>
    </source>
</evidence>
<reference evidence="2 3" key="1">
    <citation type="submission" date="2019-08" db="EMBL/GenBank/DDBJ databases">
        <title>Whole genome of Aphis craccivora.</title>
        <authorList>
            <person name="Voronova N.V."/>
            <person name="Shulinski R.S."/>
            <person name="Bandarenka Y.V."/>
            <person name="Zhorov D.G."/>
            <person name="Warner D."/>
        </authorList>
    </citation>
    <scope>NUCLEOTIDE SEQUENCE [LARGE SCALE GENOMIC DNA]</scope>
    <source>
        <strain evidence="2">180601</strain>
        <tissue evidence="2">Whole Body</tissue>
    </source>
</reference>
<dbReference type="AlphaFoldDB" id="A0A6G0VRC7"/>
<feature type="compositionally biased region" description="Polar residues" evidence="1">
    <location>
        <begin position="38"/>
        <end position="68"/>
    </location>
</feature>
<evidence type="ECO:0000313" key="3">
    <source>
        <dbReference type="Proteomes" id="UP000478052"/>
    </source>
</evidence>
<name>A0A6G0VRC7_APHCR</name>
<proteinExistence type="predicted"/>
<evidence type="ECO:0000256" key="1">
    <source>
        <dbReference type="SAM" id="MobiDB-lite"/>
    </source>
</evidence>
<feature type="region of interest" description="Disordered" evidence="1">
    <location>
        <begin position="1"/>
        <end position="68"/>
    </location>
</feature>